<evidence type="ECO:0000313" key="2">
    <source>
        <dbReference type="Proteomes" id="UP001243713"/>
    </source>
</evidence>
<reference evidence="1 2" key="1">
    <citation type="submission" date="2022-03" db="EMBL/GenBank/DDBJ databases">
        <title>Plant growth promoting endophytes with ACC deaminase activity.</title>
        <authorList>
            <person name="Charles T."/>
            <person name="Van Dyk A."/>
            <person name="Cheng J."/>
            <person name="Heil J."/>
        </authorList>
    </citation>
    <scope>NUCLEOTIDE SEQUENCE [LARGE SCALE GENOMIC DNA]</scope>
    <source>
        <strain evidence="1 2">8R6</strain>
    </source>
</reference>
<dbReference type="RefSeq" id="WP_280162959.1">
    <property type="nucleotide sequence ID" value="NZ_CP093428.1"/>
</dbReference>
<gene>
    <name evidence="1" type="ORF">MOQ58_04405</name>
</gene>
<name>A0ABY8MVN2_9PSED</name>
<organism evidence="1 2">
    <name type="scientific">Pseudomonas migulae</name>
    <dbReference type="NCBI Taxonomy" id="78543"/>
    <lineage>
        <taxon>Bacteria</taxon>
        <taxon>Pseudomonadati</taxon>
        <taxon>Pseudomonadota</taxon>
        <taxon>Gammaproteobacteria</taxon>
        <taxon>Pseudomonadales</taxon>
        <taxon>Pseudomonadaceae</taxon>
        <taxon>Pseudomonas</taxon>
    </lineage>
</organism>
<dbReference type="Proteomes" id="UP001243713">
    <property type="component" value="Chromosome"/>
</dbReference>
<accession>A0ABY8MVN2</accession>
<evidence type="ECO:0000313" key="1">
    <source>
        <dbReference type="EMBL" id="WGK91440.1"/>
    </source>
</evidence>
<protein>
    <submittedName>
        <fullName evidence="1">Uncharacterized protein</fullName>
    </submittedName>
</protein>
<proteinExistence type="predicted"/>
<keyword evidence="2" id="KW-1185">Reference proteome</keyword>
<dbReference type="EMBL" id="CP093428">
    <property type="protein sequence ID" value="WGK91440.1"/>
    <property type="molecule type" value="Genomic_DNA"/>
</dbReference>
<sequence>MLFVSNKLLEEVSKKLAEVFGHMGYAVNVDETYLNSVVVNDEGKQVVDYSESLSWAVMEKVQADELPAFNEVYAGVFSERWTFDKADRVAGLDINDLNNAGRVVVESYRSK</sequence>